<dbReference type="AlphaFoldDB" id="A0A2R6W6C4"/>
<dbReference type="Proteomes" id="UP000244005">
    <property type="component" value="Unassembled WGS sequence"/>
</dbReference>
<protein>
    <submittedName>
        <fullName evidence="1">Uncharacterized protein</fullName>
    </submittedName>
</protein>
<proteinExistence type="predicted"/>
<dbReference type="EMBL" id="KZ772947">
    <property type="protein sequence ID" value="PTQ29382.1"/>
    <property type="molecule type" value="Genomic_DNA"/>
</dbReference>
<evidence type="ECO:0000313" key="1">
    <source>
        <dbReference type="EMBL" id="PTQ29382.1"/>
    </source>
</evidence>
<organism evidence="1 2">
    <name type="scientific">Marchantia polymorpha</name>
    <name type="common">Common liverwort</name>
    <name type="synonym">Marchantia aquatica</name>
    <dbReference type="NCBI Taxonomy" id="3197"/>
    <lineage>
        <taxon>Eukaryota</taxon>
        <taxon>Viridiplantae</taxon>
        <taxon>Streptophyta</taxon>
        <taxon>Embryophyta</taxon>
        <taxon>Marchantiophyta</taxon>
        <taxon>Marchantiopsida</taxon>
        <taxon>Marchantiidae</taxon>
        <taxon>Marchantiales</taxon>
        <taxon>Marchantiaceae</taxon>
        <taxon>Marchantia</taxon>
    </lineage>
</organism>
<evidence type="ECO:0000313" key="2">
    <source>
        <dbReference type="Proteomes" id="UP000244005"/>
    </source>
</evidence>
<accession>A0A2R6W6C4</accession>
<sequence length="117" mass="13182">MNTLVNSGMSCTDLLFPIDFSFAVLRLGFFRFDLVTARLQTESVQKWTFRSLKHSVFPLSSNSSPITTCPPFPLRPRIPTVVSVPVPQFQSTSAMRTIVTLLPTILPNNHVFNFCTF</sequence>
<gene>
    <name evidence="1" type="ORF">MARPO_0142s0013</name>
</gene>
<dbReference type="Gramene" id="Mp3g18820.1">
    <property type="protein sequence ID" value="Mp3g18820.1.cds1"/>
    <property type="gene ID" value="Mp3g18820"/>
</dbReference>
<keyword evidence="2" id="KW-1185">Reference proteome</keyword>
<name>A0A2R6W6C4_MARPO</name>
<reference evidence="2" key="1">
    <citation type="journal article" date="2017" name="Cell">
        <title>Insights into land plant evolution garnered from the Marchantia polymorpha genome.</title>
        <authorList>
            <person name="Bowman J.L."/>
            <person name="Kohchi T."/>
            <person name="Yamato K.T."/>
            <person name="Jenkins J."/>
            <person name="Shu S."/>
            <person name="Ishizaki K."/>
            <person name="Yamaoka S."/>
            <person name="Nishihama R."/>
            <person name="Nakamura Y."/>
            <person name="Berger F."/>
            <person name="Adam C."/>
            <person name="Aki S.S."/>
            <person name="Althoff F."/>
            <person name="Araki T."/>
            <person name="Arteaga-Vazquez M.A."/>
            <person name="Balasubrmanian S."/>
            <person name="Barry K."/>
            <person name="Bauer D."/>
            <person name="Boehm C.R."/>
            <person name="Briginshaw L."/>
            <person name="Caballero-Perez J."/>
            <person name="Catarino B."/>
            <person name="Chen F."/>
            <person name="Chiyoda S."/>
            <person name="Chovatia M."/>
            <person name="Davies K.M."/>
            <person name="Delmans M."/>
            <person name="Demura T."/>
            <person name="Dierschke T."/>
            <person name="Dolan L."/>
            <person name="Dorantes-Acosta A.E."/>
            <person name="Eklund D.M."/>
            <person name="Florent S.N."/>
            <person name="Flores-Sandoval E."/>
            <person name="Fujiyama A."/>
            <person name="Fukuzawa H."/>
            <person name="Galik B."/>
            <person name="Grimanelli D."/>
            <person name="Grimwood J."/>
            <person name="Grossniklaus U."/>
            <person name="Hamada T."/>
            <person name="Haseloff J."/>
            <person name="Hetherington A.J."/>
            <person name="Higo A."/>
            <person name="Hirakawa Y."/>
            <person name="Hundley H.N."/>
            <person name="Ikeda Y."/>
            <person name="Inoue K."/>
            <person name="Inoue S.I."/>
            <person name="Ishida S."/>
            <person name="Jia Q."/>
            <person name="Kakita M."/>
            <person name="Kanazawa T."/>
            <person name="Kawai Y."/>
            <person name="Kawashima T."/>
            <person name="Kennedy M."/>
            <person name="Kinose K."/>
            <person name="Kinoshita T."/>
            <person name="Kohara Y."/>
            <person name="Koide E."/>
            <person name="Komatsu K."/>
            <person name="Kopischke S."/>
            <person name="Kubo M."/>
            <person name="Kyozuka J."/>
            <person name="Lagercrantz U."/>
            <person name="Lin S.S."/>
            <person name="Lindquist E."/>
            <person name="Lipzen A.M."/>
            <person name="Lu C.W."/>
            <person name="De Luna E."/>
            <person name="Martienssen R.A."/>
            <person name="Minamino N."/>
            <person name="Mizutani M."/>
            <person name="Mizutani M."/>
            <person name="Mochizuki N."/>
            <person name="Monte I."/>
            <person name="Mosher R."/>
            <person name="Nagasaki H."/>
            <person name="Nakagami H."/>
            <person name="Naramoto S."/>
            <person name="Nishitani K."/>
            <person name="Ohtani M."/>
            <person name="Okamoto T."/>
            <person name="Okumura M."/>
            <person name="Phillips J."/>
            <person name="Pollak B."/>
            <person name="Reinders A."/>
            <person name="Rovekamp M."/>
            <person name="Sano R."/>
            <person name="Sawa S."/>
            <person name="Schmid M.W."/>
            <person name="Shirakawa M."/>
            <person name="Solano R."/>
            <person name="Spunde A."/>
            <person name="Suetsugu N."/>
            <person name="Sugano S."/>
            <person name="Sugiyama A."/>
            <person name="Sun R."/>
            <person name="Suzuki Y."/>
            <person name="Takenaka M."/>
            <person name="Takezawa D."/>
            <person name="Tomogane H."/>
            <person name="Tsuzuki M."/>
            <person name="Ueda T."/>
            <person name="Umeda M."/>
            <person name="Ward J.M."/>
            <person name="Watanabe Y."/>
            <person name="Yazaki K."/>
            <person name="Yokoyama R."/>
            <person name="Yoshitake Y."/>
            <person name="Yotsui I."/>
            <person name="Zachgo S."/>
            <person name="Schmutz J."/>
        </authorList>
    </citation>
    <scope>NUCLEOTIDE SEQUENCE [LARGE SCALE GENOMIC DNA]</scope>
    <source>
        <strain evidence="2">Tak-1</strain>
    </source>
</reference>